<dbReference type="Proteomes" id="UP001310594">
    <property type="component" value="Unassembled WGS sequence"/>
</dbReference>
<dbReference type="AlphaFoldDB" id="A0AAN8A5V1"/>
<sequence length="255" mass="28372">MAISQTIELAQTLDVPSKGTKRSRVEFEETSTVDTTHSVHPTPSPAATPDSSLNYFEDDCHDEYEFIRVPKKRNYDIFRVQRREPSDRDKAELPLTATKPDGTRVTMWAKLDTGADANTINQSTLEALLGHDIANQRMRSMTAAEFNMIGDAHFQATHSVDLDFVAGVSKKLFSKVNFIVIPDNAARADLDGVPNVLLGLEFLQRESMLMIDIEYCHDAEEGLPVIADKPENECEGVAGILPIVKVKPVKGFVRR</sequence>
<dbReference type="Gene3D" id="2.40.70.10">
    <property type="entry name" value="Acid Proteases"/>
    <property type="match status" value="1"/>
</dbReference>
<dbReference type="EMBL" id="JAVRQU010000002">
    <property type="protein sequence ID" value="KAK5706404.1"/>
    <property type="molecule type" value="Genomic_DNA"/>
</dbReference>
<comment type="caution">
    <text evidence="2">The sequence shown here is derived from an EMBL/GenBank/DDBJ whole genome shotgun (WGS) entry which is preliminary data.</text>
</comment>
<protein>
    <submittedName>
        <fullName evidence="2">Uncharacterized protein</fullName>
    </submittedName>
</protein>
<name>A0AAN8A5V1_9PEZI</name>
<accession>A0AAN8A5V1</accession>
<gene>
    <name evidence="2" type="ORF">LTR97_001392</name>
</gene>
<organism evidence="2 3">
    <name type="scientific">Elasticomyces elasticus</name>
    <dbReference type="NCBI Taxonomy" id="574655"/>
    <lineage>
        <taxon>Eukaryota</taxon>
        <taxon>Fungi</taxon>
        <taxon>Dikarya</taxon>
        <taxon>Ascomycota</taxon>
        <taxon>Pezizomycotina</taxon>
        <taxon>Dothideomycetes</taxon>
        <taxon>Dothideomycetidae</taxon>
        <taxon>Mycosphaerellales</taxon>
        <taxon>Teratosphaeriaceae</taxon>
        <taxon>Elasticomyces</taxon>
    </lineage>
</organism>
<dbReference type="InterPro" id="IPR021109">
    <property type="entry name" value="Peptidase_aspartic_dom_sf"/>
</dbReference>
<evidence type="ECO:0000313" key="3">
    <source>
        <dbReference type="Proteomes" id="UP001310594"/>
    </source>
</evidence>
<evidence type="ECO:0000313" key="2">
    <source>
        <dbReference type="EMBL" id="KAK5706404.1"/>
    </source>
</evidence>
<evidence type="ECO:0000256" key="1">
    <source>
        <dbReference type="SAM" id="MobiDB-lite"/>
    </source>
</evidence>
<reference evidence="2" key="1">
    <citation type="submission" date="2023-08" db="EMBL/GenBank/DDBJ databases">
        <title>Black Yeasts Isolated from many extreme environments.</title>
        <authorList>
            <person name="Coleine C."/>
            <person name="Stajich J.E."/>
            <person name="Selbmann L."/>
        </authorList>
    </citation>
    <scope>NUCLEOTIDE SEQUENCE</scope>
    <source>
        <strain evidence="2">CCFEE 5810</strain>
    </source>
</reference>
<feature type="region of interest" description="Disordered" evidence="1">
    <location>
        <begin position="15"/>
        <end position="51"/>
    </location>
</feature>
<feature type="compositionally biased region" description="Polar residues" evidence="1">
    <location>
        <begin position="30"/>
        <end position="39"/>
    </location>
</feature>
<proteinExistence type="predicted"/>